<accession>A0A1F7WKL0</accession>
<evidence type="ECO:0000256" key="11">
    <source>
        <dbReference type="ARBA" id="ARBA00066468"/>
    </source>
</evidence>
<dbReference type="STRING" id="1817813.A2008_13100"/>
<dbReference type="GO" id="GO:0036220">
    <property type="term" value="F:ITP diphosphatase activity"/>
    <property type="evidence" value="ECO:0007669"/>
    <property type="project" value="UniProtKB-EC"/>
</dbReference>
<keyword evidence="4" id="KW-0479">Metal-binding</keyword>
<gene>
    <name evidence="17" type="ORF">A2008_13100</name>
</gene>
<evidence type="ECO:0000313" key="18">
    <source>
        <dbReference type="Proteomes" id="UP000178735"/>
    </source>
</evidence>
<keyword evidence="8" id="KW-0546">Nucleotide metabolism</keyword>
<dbReference type="Proteomes" id="UP000178735">
    <property type="component" value="Unassembled WGS sequence"/>
</dbReference>
<proteinExistence type="inferred from homology"/>
<dbReference type="SUPFAM" id="SSF52972">
    <property type="entry name" value="ITPase-like"/>
    <property type="match status" value="1"/>
</dbReference>
<protein>
    <recommendedName>
        <fullName evidence="12">dITP/XTP pyrophosphatase</fullName>
        <ecNumber evidence="11">3.6.1.66</ecNumber>
    </recommendedName>
    <alternativeName>
        <fullName evidence="13">Non-canonical purine NTP pyrophosphatase</fullName>
    </alternativeName>
    <alternativeName>
        <fullName evidence="14">Non-standard purine NTP pyrophosphatase</fullName>
    </alternativeName>
    <alternativeName>
        <fullName evidence="16">Nucleoside-triphosphate diphosphatase</fullName>
    </alternativeName>
    <alternativeName>
        <fullName evidence="15">Nucleoside-triphosphate pyrophosphatase</fullName>
    </alternativeName>
</protein>
<comment type="subunit">
    <text evidence="3">Homodimer.</text>
</comment>
<name>A0A1F7WKL0_9BACT</name>
<evidence type="ECO:0000256" key="15">
    <source>
        <dbReference type="ARBA" id="ARBA00083186"/>
    </source>
</evidence>
<dbReference type="AlphaFoldDB" id="A0A1F7WKL0"/>
<dbReference type="InterPro" id="IPR002637">
    <property type="entry name" value="RdgB/HAM1"/>
</dbReference>
<dbReference type="GO" id="GO:0009146">
    <property type="term" value="P:purine nucleoside triphosphate catabolic process"/>
    <property type="evidence" value="ECO:0007669"/>
    <property type="project" value="UniProtKB-ARBA"/>
</dbReference>
<evidence type="ECO:0000256" key="10">
    <source>
        <dbReference type="ARBA" id="ARBA00052017"/>
    </source>
</evidence>
<dbReference type="GO" id="GO:0005829">
    <property type="term" value="C:cytosol"/>
    <property type="evidence" value="ECO:0007669"/>
    <property type="project" value="TreeGrafter"/>
</dbReference>
<dbReference type="CDD" id="cd00515">
    <property type="entry name" value="HAM1"/>
    <property type="match status" value="1"/>
</dbReference>
<keyword evidence="6" id="KW-0378">Hydrolase</keyword>
<dbReference type="FunFam" id="3.90.950.10:FF:000001">
    <property type="entry name" value="dITP/XTP pyrophosphatase"/>
    <property type="match status" value="1"/>
</dbReference>
<dbReference type="EC" id="3.6.1.66" evidence="11"/>
<evidence type="ECO:0000256" key="2">
    <source>
        <dbReference type="ARBA" id="ARBA00008023"/>
    </source>
</evidence>
<dbReference type="PANTHER" id="PTHR11067">
    <property type="entry name" value="INOSINE TRIPHOSPHATE PYROPHOSPHATASE/HAM1 PROTEIN"/>
    <property type="match status" value="1"/>
</dbReference>
<dbReference type="GO" id="GO:0036222">
    <property type="term" value="F:XTP diphosphatase activity"/>
    <property type="evidence" value="ECO:0007669"/>
    <property type="project" value="UniProtKB-ARBA"/>
</dbReference>
<comment type="catalytic activity">
    <reaction evidence="10">
        <text>XTP + H2O = XMP + diphosphate + H(+)</text>
        <dbReference type="Rhea" id="RHEA:28610"/>
        <dbReference type="ChEBI" id="CHEBI:15377"/>
        <dbReference type="ChEBI" id="CHEBI:15378"/>
        <dbReference type="ChEBI" id="CHEBI:33019"/>
        <dbReference type="ChEBI" id="CHEBI:57464"/>
        <dbReference type="ChEBI" id="CHEBI:61314"/>
        <dbReference type="EC" id="3.6.1.66"/>
    </reaction>
</comment>
<comment type="caution">
    <text evidence="17">The sequence shown here is derived from an EMBL/GenBank/DDBJ whole genome shotgun (WGS) entry which is preliminary data.</text>
</comment>
<keyword evidence="5" id="KW-0547">Nucleotide-binding</keyword>
<evidence type="ECO:0000256" key="8">
    <source>
        <dbReference type="ARBA" id="ARBA00023080"/>
    </source>
</evidence>
<evidence type="ECO:0000256" key="12">
    <source>
        <dbReference type="ARBA" id="ARBA00071289"/>
    </source>
</evidence>
<evidence type="ECO:0000256" key="13">
    <source>
        <dbReference type="ARBA" id="ARBA00075987"/>
    </source>
</evidence>
<dbReference type="InterPro" id="IPR029001">
    <property type="entry name" value="ITPase-like_fam"/>
</dbReference>
<evidence type="ECO:0000256" key="14">
    <source>
        <dbReference type="ARBA" id="ARBA00078805"/>
    </source>
</evidence>
<sequence>MPFFLYTGNADKIDEFNHFFEGSGFYFLGLKDLNPIMQKAAKFNEPPENGATLSANSVIKSSYGVGVSKIATVADDTGFFVDRLNGEPGIYAGRYAGEPCDYEANRRLVVKNLEGCPDSERTAAFRCVITLRMPGSREALEFMGESRGSILKEKRPGNQFGYDPIFVPEGYQQAFSEMPLELKNNISHRGRAFQKLYDFLKESVEFS</sequence>
<evidence type="ECO:0000313" key="17">
    <source>
        <dbReference type="EMBL" id="OGM03376.1"/>
    </source>
</evidence>
<evidence type="ECO:0000256" key="5">
    <source>
        <dbReference type="ARBA" id="ARBA00022741"/>
    </source>
</evidence>
<dbReference type="GO" id="GO:0009117">
    <property type="term" value="P:nucleotide metabolic process"/>
    <property type="evidence" value="ECO:0007669"/>
    <property type="project" value="UniProtKB-KW"/>
</dbReference>
<dbReference type="GO" id="GO:0035870">
    <property type="term" value="F:dITP diphosphatase activity"/>
    <property type="evidence" value="ECO:0007669"/>
    <property type="project" value="UniProtKB-ARBA"/>
</dbReference>
<comment type="catalytic activity">
    <reaction evidence="9">
        <text>dITP + H2O = dIMP + diphosphate + H(+)</text>
        <dbReference type="Rhea" id="RHEA:28342"/>
        <dbReference type="ChEBI" id="CHEBI:15377"/>
        <dbReference type="ChEBI" id="CHEBI:15378"/>
        <dbReference type="ChEBI" id="CHEBI:33019"/>
        <dbReference type="ChEBI" id="CHEBI:61194"/>
        <dbReference type="ChEBI" id="CHEBI:61382"/>
        <dbReference type="EC" id="3.6.1.66"/>
    </reaction>
</comment>
<evidence type="ECO:0000256" key="1">
    <source>
        <dbReference type="ARBA" id="ARBA00001946"/>
    </source>
</evidence>
<dbReference type="PANTHER" id="PTHR11067:SF9">
    <property type="entry name" value="INOSINE TRIPHOSPHATE PYROPHOSPHATASE"/>
    <property type="match status" value="1"/>
</dbReference>
<comment type="cofactor">
    <cofactor evidence="1">
        <name>Mg(2+)</name>
        <dbReference type="ChEBI" id="CHEBI:18420"/>
    </cofactor>
</comment>
<reference evidence="17 18" key="1">
    <citation type="journal article" date="2016" name="Nat. Commun.">
        <title>Thousands of microbial genomes shed light on interconnected biogeochemical processes in an aquifer system.</title>
        <authorList>
            <person name="Anantharaman K."/>
            <person name="Brown C.T."/>
            <person name="Hug L.A."/>
            <person name="Sharon I."/>
            <person name="Castelle C.J."/>
            <person name="Probst A.J."/>
            <person name="Thomas B.C."/>
            <person name="Singh A."/>
            <person name="Wilkins M.J."/>
            <person name="Karaoz U."/>
            <person name="Brodie E.L."/>
            <person name="Williams K.H."/>
            <person name="Hubbard S.S."/>
            <person name="Banfield J.F."/>
        </authorList>
    </citation>
    <scope>NUCLEOTIDE SEQUENCE [LARGE SCALE GENOMIC DNA]</scope>
</reference>
<evidence type="ECO:0000256" key="4">
    <source>
        <dbReference type="ARBA" id="ARBA00022723"/>
    </source>
</evidence>
<evidence type="ECO:0000256" key="16">
    <source>
        <dbReference type="ARBA" id="ARBA00083635"/>
    </source>
</evidence>
<keyword evidence="7" id="KW-0460">Magnesium</keyword>
<evidence type="ECO:0000256" key="3">
    <source>
        <dbReference type="ARBA" id="ARBA00011738"/>
    </source>
</evidence>
<dbReference type="EMBL" id="MGFH01000170">
    <property type="protein sequence ID" value="OGM03376.1"/>
    <property type="molecule type" value="Genomic_DNA"/>
</dbReference>
<comment type="similarity">
    <text evidence="2">Belongs to the HAM1 NTPase family.</text>
</comment>
<dbReference type="Gene3D" id="3.90.950.10">
    <property type="match status" value="1"/>
</dbReference>
<evidence type="ECO:0000256" key="9">
    <source>
        <dbReference type="ARBA" id="ARBA00051875"/>
    </source>
</evidence>
<evidence type="ECO:0000256" key="6">
    <source>
        <dbReference type="ARBA" id="ARBA00022801"/>
    </source>
</evidence>
<dbReference type="Pfam" id="PF01725">
    <property type="entry name" value="Ham1p_like"/>
    <property type="match status" value="1"/>
</dbReference>
<organism evidence="17 18">
    <name type="scientific">Candidatus Wallbacteria bacterium GWC2_49_35</name>
    <dbReference type="NCBI Taxonomy" id="1817813"/>
    <lineage>
        <taxon>Bacteria</taxon>
        <taxon>Candidatus Walliibacteriota</taxon>
    </lineage>
</organism>
<evidence type="ECO:0000256" key="7">
    <source>
        <dbReference type="ARBA" id="ARBA00022842"/>
    </source>
</evidence>
<dbReference type="GO" id="GO:0000166">
    <property type="term" value="F:nucleotide binding"/>
    <property type="evidence" value="ECO:0007669"/>
    <property type="project" value="UniProtKB-KW"/>
</dbReference>
<dbReference type="GO" id="GO:0046872">
    <property type="term" value="F:metal ion binding"/>
    <property type="evidence" value="ECO:0007669"/>
    <property type="project" value="UniProtKB-KW"/>
</dbReference>